<dbReference type="RefSeq" id="WP_165901687.1">
    <property type="nucleotide sequence ID" value="NZ_SMFY01000008.1"/>
</dbReference>
<comment type="caution">
    <text evidence="1">The sequence shown here is derived from an EMBL/GenBank/DDBJ whole genome shotgun (WGS) entry which is preliminary data.</text>
</comment>
<evidence type="ECO:0000313" key="1">
    <source>
        <dbReference type="EMBL" id="TCK16581.1"/>
    </source>
</evidence>
<dbReference type="AlphaFoldDB" id="A0A4R1H7X9"/>
<name>A0A4R1H7X9_ANCAQ</name>
<dbReference type="PANTHER" id="PTHR30632:SF11">
    <property type="entry name" value="BLR4797 PROTEIN"/>
    <property type="match status" value="1"/>
</dbReference>
<dbReference type="SUPFAM" id="SSF53850">
    <property type="entry name" value="Periplasmic binding protein-like II"/>
    <property type="match status" value="1"/>
</dbReference>
<reference evidence="1 2" key="1">
    <citation type="submission" date="2019-03" db="EMBL/GenBank/DDBJ databases">
        <title>Genomic Encyclopedia of Type Strains, Phase IV (KMG-IV): sequencing the most valuable type-strain genomes for metagenomic binning, comparative biology and taxonomic classification.</title>
        <authorList>
            <person name="Goeker M."/>
        </authorList>
    </citation>
    <scope>NUCLEOTIDE SEQUENCE [LARGE SCALE GENOMIC DNA]</scope>
    <source>
        <strain evidence="1 2">DSM 101</strain>
    </source>
</reference>
<organism evidence="1 2">
    <name type="scientific">Ancylobacter aquaticus</name>
    <dbReference type="NCBI Taxonomy" id="100"/>
    <lineage>
        <taxon>Bacteria</taxon>
        <taxon>Pseudomonadati</taxon>
        <taxon>Pseudomonadota</taxon>
        <taxon>Alphaproteobacteria</taxon>
        <taxon>Hyphomicrobiales</taxon>
        <taxon>Xanthobacteraceae</taxon>
        <taxon>Ancylobacter</taxon>
    </lineage>
</organism>
<dbReference type="Pfam" id="PF13531">
    <property type="entry name" value="SBP_bac_11"/>
    <property type="match status" value="1"/>
</dbReference>
<dbReference type="PANTHER" id="PTHR30632">
    <property type="entry name" value="MOLYBDATE-BINDING PERIPLASMIC PROTEIN"/>
    <property type="match status" value="1"/>
</dbReference>
<dbReference type="GO" id="GO:0015689">
    <property type="term" value="P:molybdate ion transport"/>
    <property type="evidence" value="ECO:0007669"/>
    <property type="project" value="TreeGrafter"/>
</dbReference>
<dbReference type="Proteomes" id="UP000295030">
    <property type="component" value="Unassembled WGS sequence"/>
</dbReference>
<evidence type="ECO:0000313" key="2">
    <source>
        <dbReference type="Proteomes" id="UP000295030"/>
    </source>
</evidence>
<accession>A0A4R1H7X9</accession>
<proteinExistence type="predicted"/>
<keyword evidence="2" id="KW-1185">Reference proteome</keyword>
<protein>
    <submittedName>
        <fullName evidence="1">Molybdate transport system substrate-binding protein</fullName>
    </submittedName>
</protein>
<dbReference type="GO" id="GO:0030973">
    <property type="term" value="F:molybdate ion binding"/>
    <property type="evidence" value="ECO:0007669"/>
    <property type="project" value="TreeGrafter"/>
</dbReference>
<gene>
    <name evidence="1" type="ORF">EV667_4479</name>
</gene>
<dbReference type="Gene3D" id="3.40.190.10">
    <property type="entry name" value="Periplasmic binding protein-like II"/>
    <property type="match status" value="2"/>
</dbReference>
<dbReference type="EMBL" id="SMFY01000008">
    <property type="protein sequence ID" value="TCK16581.1"/>
    <property type="molecule type" value="Genomic_DNA"/>
</dbReference>
<dbReference type="InterPro" id="IPR050682">
    <property type="entry name" value="ModA/WtpA"/>
</dbReference>
<sequence length="236" mass="24904">MAGSNLSLLSTLAVEKAFKSWILPAWHEQGREIEVAWNPTTVLMREVEAGARADVIVLIDGPMAQLAAAGVVLPESVTPIARARVGLGMRAGAAPPDISTPERLRQVLLGARSIAYSRTGASGIYFAGLISQLGIADDINARAVVIPAGFTGEKILTGEAEFAVQQVSELMSVEGVEVIAPFPDELQVPTDFSAAIFREAREPVAARAFLAHLTSAVAHRAYSDGGLIARFDMQAG</sequence>